<gene>
    <name evidence="1" type="ORF">GGR88_002604</name>
</gene>
<dbReference type="EMBL" id="JAATJE010000002">
    <property type="protein sequence ID" value="NJC35090.1"/>
    <property type="molecule type" value="Genomic_DNA"/>
</dbReference>
<keyword evidence="2" id="KW-1185">Reference proteome</keyword>
<dbReference type="RefSeq" id="WP_167955656.1">
    <property type="nucleotide sequence ID" value="NZ_JAATJE010000002.1"/>
</dbReference>
<sequence>MKGGSILAQLAAVGIALAAVVASPPARGRMLLVPVTDAAARRLVPLLVEHRGSIVAAGPITGSLVVEGSRADLAAPALRAGIVAVATTRRGCAAETAR</sequence>
<proteinExistence type="predicted"/>
<evidence type="ECO:0000313" key="2">
    <source>
        <dbReference type="Proteomes" id="UP000734218"/>
    </source>
</evidence>
<accession>A0ABX0XR06</accession>
<reference evidence="1 2" key="1">
    <citation type="submission" date="2020-03" db="EMBL/GenBank/DDBJ databases">
        <title>Genomic Encyclopedia of Type Strains, Phase IV (KMG-IV): sequencing the most valuable type-strain genomes for metagenomic binning, comparative biology and taxonomic classification.</title>
        <authorList>
            <person name="Goeker M."/>
        </authorList>
    </citation>
    <scope>NUCLEOTIDE SEQUENCE [LARGE SCALE GENOMIC DNA]</scope>
    <source>
        <strain evidence="1 2">DSM 27651</strain>
    </source>
</reference>
<organism evidence="1 2">
    <name type="scientific">Sphingomonas jejuensis</name>
    <dbReference type="NCBI Taxonomy" id="904715"/>
    <lineage>
        <taxon>Bacteria</taxon>
        <taxon>Pseudomonadati</taxon>
        <taxon>Pseudomonadota</taxon>
        <taxon>Alphaproteobacteria</taxon>
        <taxon>Sphingomonadales</taxon>
        <taxon>Sphingomonadaceae</taxon>
        <taxon>Sphingomonas</taxon>
    </lineage>
</organism>
<protein>
    <submittedName>
        <fullName evidence="1">Uncharacterized protein</fullName>
    </submittedName>
</protein>
<name>A0ABX0XR06_9SPHN</name>
<evidence type="ECO:0000313" key="1">
    <source>
        <dbReference type="EMBL" id="NJC35090.1"/>
    </source>
</evidence>
<dbReference type="Proteomes" id="UP000734218">
    <property type="component" value="Unassembled WGS sequence"/>
</dbReference>
<comment type="caution">
    <text evidence="1">The sequence shown here is derived from an EMBL/GenBank/DDBJ whole genome shotgun (WGS) entry which is preliminary data.</text>
</comment>